<dbReference type="RefSeq" id="XP_013417905.1">
    <property type="nucleotide sequence ID" value="XM_013562451.2"/>
</dbReference>
<evidence type="ECO:0000256" key="3">
    <source>
        <dbReference type="SAM" id="SignalP"/>
    </source>
</evidence>
<dbReference type="GeneID" id="106178998"/>
<feature type="chain" id="PRO_5014545993" evidence="3">
    <location>
        <begin position="17"/>
        <end position="468"/>
    </location>
</feature>
<evidence type="ECO:0000313" key="6">
    <source>
        <dbReference type="RefSeq" id="XP_013417905.1"/>
    </source>
</evidence>
<keyword evidence="3" id="KW-0732">Signal</keyword>
<dbReference type="PANTHER" id="PTHR11062">
    <property type="entry name" value="EXOSTOSIN HEPARAN SULFATE GLYCOSYLTRANSFERASE -RELATED"/>
    <property type="match status" value="1"/>
</dbReference>
<name>A0A1S3K6M4_LINAN</name>
<feature type="compositionally biased region" description="Polar residues" evidence="2">
    <location>
        <begin position="428"/>
        <end position="461"/>
    </location>
</feature>
<dbReference type="InterPro" id="IPR040911">
    <property type="entry name" value="Exostosin_GT47"/>
</dbReference>
<dbReference type="RefSeq" id="XP_013417906.1">
    <property type="nucleotide sequence ID" value="XM_013562452.2"/>
</dbReference>
<dbReference type="InterPro" id="IPR004263">
    <property type="entry name" value="Exostosin"/>
</dbReference>
<keyword evidence="6 7" id="KW-0808">Transferase</keyword>
<reference evidence="6 7" key="1">
    <citation type="submission" date="2025-04" db="UniProtKB">
        <authorList>
            <consortium name="RefSeq"/>
        </authorList>
    </citation>
    <scope>IDENTIFICATION</scope>
    <source>
        <tissue evidence="6 7">Gonads</tissue>
    </source>
</reference>
<dbReference type="STRING" id="7574.A0A1S3K6M4"/>
<dbReference type="AlphaFoldDB" id="A0A1S3K6M4"/>
<feature type="region of interest" description="Disordered" evidence="2">
    <location>
        <begin position="428"/>
        <end position="468"/>
    </location>
</feature>
<evidence type="ECO:0000256" key="1">
    <source>
        <dbReference type="ARBA" id="ARBA00010271"/>
    </source>
</evidence>
<keyword evidence="6 7" id="KW-0328">Glycosyltransferase</keyword>
<gene>
    <name evidence="6 7" type="primary">LOC106178998</name>
</gene>
<dbReference type="Pfam" id="PF03016">
    <property type="entry name" value="Exostosin_GT47"/>
    <property type="match status" value="1"/>
</dbReference>
<dbReference type="KEGG" id="lak:106178998"/>
<feature type="signal peptide" evidence="3">
    <location>
        <begin position="1"/>
        <end position="16"/>
    </location>
</feature>
<evidence type="ECO:0000313" key="5">
    <source>
        <dbReference type="Proteomes" id="UP000085678"/>
    </source>
</evidence>
<evidence type="ECO:0000313" key="7">
    <source>
        <dbReference type="RefSeq" id="XP_013417906.1"/>
    </source>
</evidence>
<comment type="similarity">
    <text evidence="1">Belongs to the glycosyltransferase 47 family.</text>
</comment>
<protein>
    <submittedName>
        <fullName evidence="6 7">Probable xyloglucan galactosyltransferase GT17</fullName>
    </submittedName>
</protein>
<keyword evidence="5" id="KW-1185">Reference proteome</keyword>
<organism evidence="5 7">
    <name type="scientific">Lingula anatina</name>
    <name type="common">Brachiopod</name>
    <name type="synonym">Lingula unguis</name>
    <dbReference type="NCBI Taxonomy" id="7574"/>
    <lineage>
        <taxon>Eukaryota</taxon>
        <taxon>Metazoa</taxon>
        <taxon>Spiralia</taxon>
        <taxon>Lophotrochozoa</taxon>
        <taxon>Brachiopoda</taxon>
        <taxon>Linguliformea</taxon>
        <taxon>Lingulata</taxon>
        <taxon>Lingulida</taxon>
        <taxon>Linguloidea</taxon>
        <taxon>Lingulidae</taxon>
        <taxon>Lingula</taxon>
    </lineage>
</organism>
<feature type="domain" description="Exostosin GT47" evidence="4">
    <location>
        <begin position="38"/>
        <end position="372"/>
    </location>
</feature>
<evidence type="ECO:0000259" key="4">
    <source>
        <dbReference type="Pfam" id="PF03016"/>
    </source>
</evidence>
<dbReference type="Proteomes" id="UP000085678">
    <property type="component" value="Unplaced"/>
</dbReference>
<proteinExistence type="inferred from homology"/>
<dbReference type="GO" id="GO:0016757">
    <property type="term" value="F:glycosyltransferase activity"/>
    <property type="evidence" value="ECO:0007669"/>
    <property type="project" value="UniProtKB-KW"/>
</dbReference>
<dbReference type="OMA" id="ASLPNWY"/>
<dbReference type="GO" id="GO:0015012">
    <property type="term" value="P:heparan sulfate proteoglycan biosynthetic process"/>
    <property type="evidence" value="ECO:0007669"/>
    <property type="project" value="UniProtKB-ARBA"/>
</dbReference>
<dbReference type="OrthoDB" id="1924787at2759"/>
<dbReference type="PANTHER" id="PTHR11062:SF281">
    <property type="entry name" value="EXOSTOSIN-LIKE 2"/>
    <property type="match status" value="1"/>
</dbReference>
<evidence type="ECO:0000256" key="2">
    <source>
        <dbReference type="SAM" id="MobiDB-lite"/>
    </source>
</evidence>
<accession>A0A1S3K6M4</accession>
<sequence length="468" mass="53495">MISVVSLVILVTIATGQHICDNQDTQRANPPVTSIPDYRVYVYDLPPRFTSDLLNCANLRNYCFDLRHQGMGEQLYQDGPLSIRDTHQFSLEVLMHHKLMHSTRRTNNPSEADLFYIPFYSALTCFCRQGDYDQLEQLYAYLRGEWGAHFPSKPHFGILSKIEREQYSVNCPTLRHPDSRLVTWVGIEQEVVENNRKYYNVTGELVVAPYPSYGHFIQGENITAPALHSWLYNHTRTVRVFMAAGERRSNPFRNLILDQFPPATDVSYTEHMAARGRGEETEMVWLKTPECQGRHRNTTMLWMKHAVFCVQPSGDSPTRKSFYDAILSGCIPVIFEFKNKVKYPFSASIDYSKFTVSIPEENIKAGVSILHVLNRVTSDQIKDMQRHLVAVAPLLQYSYPPLTRGHHDAVDMILHEIAKNVFYKDNSTANTAEGNEGNTNQTIQSKNLDPTSNTQPLASNSRDSHDEL</sequence>